<dbReference type="EMBL" id="ML739131">
    <property type="protein sequence ID" value="KAE8352430.1"/>
    <property type="molecule type" value="Genomic_DNA"/>
</dbReference>
<dbReference type="PANTHER" id="PTHR21310:SF37">
    <property type="entry name" value="AMINOGLYCOSIDE PHOSPHOTRANSFERASE DOMAIN-CONTAINING PROTEIN"/>
    <property type="match status" value="1"/>
</dbReference>
<gene>
    <name evidence="2" type="ORF">BDV28DRAFT_125778</name>
</gene>
<proteinExistence type="predicted"/>
<dbReference type="PANTHER" id="PTHR21310">
    <property type="entry name" value="AMINOGLYCOSIDE PHOSPHOTRANSFERASE-RELATED-RELATED"/>
    <property type="match status" value="1"/>
</dbReference>
<dbReference type="InterPro" id="IPR011009">
    <property type="entry name" value="Kinase-like_dom_sf"/>
</dbReference>
<dbReference type="OrthoDB" id="3645574at2759"/>
<name>A0A5N6Z8Q0_9EURO</name>
<feature type="region of interest" description="Disordered" evidence="1">
    <location>
        <begin position="497"/>
        <end position="526"/>
    </location>
</feature>
<reference evidence="3" key="1">
    <citation type="submission" date="2019-04" db="EMBL/GenBank/DDBJ databases">
        <title>Friends and foes A comparative genomics studyof 23 Aspergillus species from section Flavi.</title>
        <authorList>
            <consortium name="DOE Joint Genome Institute"/>
            <person name="Kjaerbolling I."/>
            <person name="Vesth T."/>
            <person name="Frisvad J.C."/>
            <person name="Nybo J.L."/>
            <person name="Theobald S."/>
            <person name="Kildgaard S."/>
            <person name="Isbrandt T."/>
            <person name="Kuo A."/>
            <person name="Sato A."/>
            <person name="Lyhne E.K."/>
            <person name="Kogle M.E."/>
            <person name="Wiebenga A."/>
            <person name="Kun R.S."/>
            <person name="Lubbers R.J."/>
            <person name="Makela M.R."/>
            <person name="Barry K."/>
            <person name="Chovatia M."/>
            <person name="Clum A."/>
            <person name="Daum C."/>
            <person name="Haridas S."/>
            <person name="He G."/>
            <person name="LaButti K."/>
            <person name="Lipzen A."/>
            <person name="Mondo S."/>
            <person name="Riley R."/>
            <person name="Salamov A."/>
            <person name="Simmons B.A."/>
            <person name="Magnuson J.K."/>
            <person name="Henrissat B."/>
            <person name="Mortensen U.H."/>
            <person name="Larsen T.O."/>
            <person name="Devries R.P."/>
            <person name="Grigoriev I.V."/>
            <person name="Machida M."/>
            <person name="Baker S.E."/>
            <person name="Andersen M.R."/>
        </authorList>
    </citation>
    <scope>NUCLEOTIDE SEQUENCE [LARGE SCALE GENOMIC DNA]</scope>
    <source>
        <strain evidence="3">CBS 553.77</strain>
    </source>
</reference>
<keyword evidence="3" id="KW-1185">Reference proteome</keyword>
<accession>A0A5N6Z8Q0</accession>
<organism evidence="2 3">
    <name type="scientific">Aspergillus coremiiformis</name>
    <dbReference type="NCBI Taxonomy" id="138285"/>
    <lineage>
        <taxon>Eukaryota</taxon>
        <taxon>Fungi</taxon>
        <taxon>Dikarya</taxon>
        <taxon>Ascomycota</taxon>
        <taxon>Pezizomycotina</taxon>
        <taxon>Eurotiomycetes</taxon>
        <taxon>Eurotiomycetidae</taxon>
        <taxon>Eurotiales</taxon>
        <taxon>Aspergillaceae</taxon>
        <taxon>Aspergillus</taxon>
        <taxon>Aspergillus subgen. Circumdati</taxon>
    </lineage>
</organism>
<dbReference type="AlphaFoldDB" id="A0A5N6Z8Q0"/>
<evidence type="ECO:0000313" key="3">
    <source>
        <dbReference type="Proteomes" id="UP000327118"/>
    </source>
</evidence>
<dbReference type="InterPro" id="IPR051678">
    <property type="entry name" value="AGP_Transferase"/>
</dbReference>
<evidence type="ECO:0000256" key="1">
    <source>
        <dbReference type="SAM" id="MobiDB-lite"/>
    </source>
</evidence>
<evidence type="ECO:0008006" key="4">
    <source>
        <dbReference type="Google" id="ProtNLM"/>
    </source>
</evidence>
<dbReference type="Proteomes" id="UP000327118">
    <property type="component" value="Unassembled WGS sequence"/>
</dbReference>
<dbReference type="SUPFAM" id="SSF56112">
    <property type="entry name" value="Protein kinase-like (PK-like)"/>
    <property type="match status" value="1"/>
</dbReference>
<sequence>MPPSRRLLRGEIELKDALEDEANILARLGYVSQQNKFFSDLETKHMQWIREVIAHHFNSSPSAVIIAHRKQWLSGSFNVCIPASIPGHSGVIFRIPLPYRVGEEINPGNADEKIRCEAGTYAWLEKHCPEIPIPKLYGFGMSTGVTFTRLENLPFVSRYIYVFLRWSRSLLGLLTPSGYVRNDFHQMKKGMPGYMIIEFIKHGCMLSNTWQQGRDNHKLRTNLFHDLARILLSFTSIPLPQIGSFIICDDGYLRLANRPLSLGIHELENDNIPVNMPRDLTYSSTHAYAIDLLATHDSRLYHQPNAINNEADFILQASILAIMRMLPPLFLKNNHYGPFFFSLTDLHRSNIFVDEQWHVTCLVDLEWGCTLPAEMLRVPYWLAGDIIDEIPQEELESVQQEFMAILKAEEKKLSRVSDLSAILEEGWSTGSYWYGLALAIPNGLFWLFDERICKLITKTWREALHRDLVWFWTPKTLEVLKKKINDRKRYDDCLRREFEDSPSSNPLGSGDSDLPLARSAGMERPP</sequence>
<protein>
    <recommendedName>
        <fullName evidence="4">Aminoglycoside phosphotransferase domain-containing protein</fullName>
    </recommendedName>
</protein>
<evidence type="ECO:0000313" key="2">
    <source>
        <dbReference type="EMBL" id="KAE8352430.1"/>
    </source>
</evidence>